<dbReference type="OrthoDB" id="3318646at2"/>
<comment type="catalytic activity">
    <reaction evidence="3">
        <text>2 a mycocerosyl-[mycocerosic acid synthase] + a phthiodiolone = a dimycocerosyl phthiodiolone + 2 holo-[mycocerosic acid synthase].</text>
        <dbReference type="EC" id="2.3.1.282"/>
    </reaction>
</comment>
<comment type="similarity">
    <text evidence="4">Belongs to the acyltransferase PapA5 family.</text>
</comment>
<comment type="caution">
    <text evidence="13">The sequence shown here is derived from an EMBL/GenBank/DDBJ whole genome shotgun (WGS) entry which is preliminary data.</text>
</comment>
<evidence type="ECO:0000256" key="6">
    <source>
        <dbReference type="ARBA" id="ARBA00013449"/>
    </source>
</evidence>
<keyword evidence="8" id="KW-0012">Acyltransferase</keyword>
<dbReference type="SUPFAM" id="SSF52777">
    <property type="entry name" value="CoA-dependent acyltransferases"/>
    <property type="match status" value="2"/>
</dbReference>
<comment type="catalytic activity">
    <reaction evidence="2">
        <text>2 a mycocerosyl-[mycocerosic acid synthase] + a phenolphthiocerol = a dimycocerosyl phenolphthiocerol + 2 holo-[mycocerosic acid synthase].</text>
        <dbReference type="EC" id="2.3.1.282"/>
    </reaction>
</comment>
<dbReference type="EC" id="2.3.1.282" evidence="5"/>
<dbReference type="Gene3D" id="3.30.559.30">
    <property type="entry name" value="Nonribosomal peptide synthetase, condensation domain"/>
    <property type="match status" value="1"/>
</dbReference>
<gene>
    <name evidence="13" type="ORF">BIV23_32630</name>
</gene>
<evidence type="ECO:0000256" key="10">
    <source>
        <dbReference type="ARBA" id="ARBA00032317"/>
    </source>
</evidence>
<evidence type="ECO:0000256" key="4">
    <source>
        <dbReference type="ARBA" id="ARBA00006558"/>
    </source>
</evidence>
<dbReference type="GO" id="GO:0016746">
    <property type="term" value="F:acyltransferase activity"/>
    <property type="evidence" value="ECO:0007669"/>
    <property type="project" value="UniProtKB-KW"/>
</dbReference>
<protein>
    <recommendedName>
        <fullName evidence="6">Phthiocerol/phthiodiolone dimycocerosyl transferase</fullName>
        <ecNumber evidence="5">2.3.1.282</ecNumber>
    </recommendedName>
    <alternativeName>
        <fullName evidence="11">Acyltransferase PapA5</fullName>
    </alternativeName>
    <alternativeName>
        <fullName evidence="9">Phthiocerol/phthiodiolone O-acyltransferase</fullName>
    </alternativeName>
    <alternativeName>
        <fullName evidence="10">Polyketide synthase-associated protein A5</fullName>
    </alternativeName>
</protein>
<keyword evidence="7" id="KW-0808">Transferase</keyword>
<evidence type="ECO:0000313" key="13">
    <source>
        <dbReference type="EMBL" id="OIJ96304.1"/>
    </source>
</evidence>
<accession>A0A1S2PTQ2</accession>
<evidence type="ECO:0000256" key="7">
    <source>
        <dbReference type="ARBA" id="ARBA00022679"/>
    </source>
</evidence>
<evidence type="ECO:0000256" key="1">
    <source>
        <dbReference type="ARBA" id="ARBA00000026"/>
    </source>
</evidence>
<dbReference type="Gene3D" id="3.30.559.10">
    <property type="entry name" value="Chloramphenicol acetyltransferase-like domain"/>
    <property type="match status" value="1"/>
</dbReference>
<evidence type="ECO:0000259" key="12">
    <source>
        <dbReference type="Pfam" id="PF16911"/>
    </source>
</evidence>
<evidence type="ECO:0000256" key="2">
    <source>
        <dbReference type="ARBA" id="ARBA00000625"/>
    </source>
</evidence>
<evidence type="ECO:0000313" key="14">
    <source>
        <dbReference type="Proteomes" id="UP000179642"/>
    </source>
</evidence>
<dbReference type="InterPro" id="IPR031641">
    <property type="entry name" value="PapA_C"/>
</dbReference>
<dbReference type="InterPro" id="IPR052058">
    <property type="entry name" value="Alcohol_O-acetyltransferase"/>
</dbReference>
<feature type="domain" description="Phthiocerol/phthiodiolone dimycocerosyl transferase C-terminal" evidence="12">
    <location>
        <begin position="231"/>
        <end position="383"/>
    </location>
</feature>
<proteinExistence type="inferred from homology"/>
<name>A0A1S2PTQ2_9ACTN</name>
<keyword evidence="14" id="KW-1185">Reference proteome</keyword>
<reference evidence="13 14" key="1">
    <citation type="submission" date="2016-10" db="EMBL/GenBank/DDBJ databases">
        <title>Genome sequence of Streptomyces sp. MUSC 1.</title>
        <authorList>
            <person name="Lee L.-H."/>
            <person name="Ser H.-L."/>
            <person name="Law J.W.-F."/>
        </authorList>
    </citation>
    <scope>NUCLEOTIDE SEQUENCE [LARGE SCALE GENOMIC DNA]</scope>
    <source>
        <strain evidence="13 14">MUSC 1</strain>
    </source>
</reference>
<sequence length="445" mass="47659">MARAPTVSAWALTKAPARGRCKESILTDATVVEERPLAASETAFASFGTPIHFSQRLHGRLDLDALASAVEDLLVLHPVLSARIVAADPGHLLRLDPSAPGPRLQVTDGIDQVGAPYAPDTPVFRAVVTEETEDRYRLALSVHHAISDGVSALMLLHTLWRSYSARVTGRTPVLPPPTVGLPRPVEEHFRARFSAEELSVFLRDRSAKMRDLVPACIPALAAGADTGTQDGVHRRQVRLSAESVDQLTRVAKAARTSWHALACGIALRAVHSQTPCPDETAPMTCLSTLDLRRRLRPPMSPHEMVLAATAAHAVVEVGPECHPADIGRRVLEQLREAVLDNTVQKAIAATGELMDEVAHAPISVLVSNLMTKTPPLQLPPGLRSGPIDGCALPPGPLPSVFLTGSQDDTAGLDITLVMSADWFTARQAADLADAIEEAVHRALCE</sequence>
<dbReference type="Proteomes" id="UP000179642">
    <property type="component" value="Unassembled WGS sequence"/>
</dbReference>
<evidence type="ECO:0000256" key="8">
    <source>
        <dbReference type="ARBA" id="ARBA00023315"/>
    </source>
</evidence>
<evidence type="ECO:0000256" key="11">
    <source>
        <dbReference type="ARBA" id="ARBA00033407"/>
    </source>
</evidence>
<comment type="catalytic activity">
    <reaction evidence="1">
        <text>2 a mycocerosyl-[mycocerosic acid synthase] + a phthiocerol = a dimycocerosyl phthiocerol + 2 holo-[mycocerosic acid synthase].</text>
        <dbReference type="EC" id="2.3.1.282"/>
    </reaction>
</comment>
<dbReference type="EMBL" id="MLYO01000062">
    <property type="protein sequence ID" value="OIJ96304.1"/>
    <property type="molecule type" value="Genomic_DNA"/>
</dbReference>
<evidence type="ECO:0000256" key="3">
    <source>
        <dbReference type="ARBA" id="ARBA00001907"/>
    </source>
</evidence>
<organism evidence="13 14">
    <name type="scientific">Streptomyces monashensis</name>
    <dbReference type="NCBI Taxonomy" id="1678012"/>
    <lineage>
        <taxon>Bacteria</taxon>
        <taxon>Bacillati</taxon>
        <taxon>Actinomycetota</taxon>
        <taxon>Actinomycetes</taxon>
        <taxon>Kitasatosporales</taxon>
        <taxon>Streptomycetaceae</taxon>
        <taxon>Streptomyces</taxon>
    </lineage>
</organism>
<dbReference type="InterPro" id="IPR023213">
    <property type="entry name" value="CAT-like_dom_sf"/>
</dbReference>
<dbReference type="PANTHER" id="PTHR28037">
    <property type="entry name" value="ALCOHOL O-ACETYLTRANSFERASE 1-RELATED"/>
    <property type="match status" value="1"/>
</dbReference>
<dbReference type="PANTHER" id="PTHR28037:SF1">
    <property type="entry name" value="ALCOHOL O-ACETYLTRANSFERASE 1-RELATED"/>
    <property type="match status" value="1"/>
</dbReference>
<evidence type="ECO:0000256" key="9">
    <source>
        <dbReference type="ARBA" id="ARBA00030465"/>
    </source>
</evidence>
<dbReference type="AlphaFoldDB" id="A0A1S2PTQ2"/>
<dbReference type="Pfam" id="PF16911">
    <property type="entry name" value="PapA_C"/>
    <property type="match status" value="1"/>
</dbReference>
<evidence type="ECO:0000256" key="5">
    <source>
        <dbReference type="ARBA" id="ARBA00012866"/>
    </source>
</evidence>